<evidence type="ECO:0000313" key="14">
    <source>
        <dbReference type="Proteomes" id="UP001322277"/>
    </source>
</evidence>
<dbReference type="InterPro" id="IPR018108">
    <property type="entry name" value="MCP_transmembrane"/>
</dbReference>
<accession>A0AAX4IQH8</accession>
<keyword evidence="6 10" id="KW-1133">Transmembrane helix</keyword>
<evidence type="ECO:0000256" key="8">
    <source>
        <dbReference type="ARBA" id="ARBA00023136"/>
    </source>
</evidence>
<evidence type="ECO:0000256" key="1">
    <source>
        <dbReference type="ARBA" id="ARBA00004141"/>
    </source>
</evidence>
<protein>
    <recommendedName>
        <fullName evidence="10">Mitochondrial glycine transporter</fullName>
    </recommendedName>
    <alternativeName>
        <fullName evidence="10">Solute carrier family 25 member 38 homolog</fullName>
    </alternativeName>
</protein>
<evidence type="ECO:0000256" key="7">
    <source>
        <dbReference type="ARBA" id="ARBA00023128"/>
    </source>
</evidence>
<dbReference type="GO" id="GO:1904983">
    <property type="term" value="P:glycine import into mitochondrion"/>
    <property type="evidence" value="ECO:0007669"/>
    <property type="project" value="UniProtKB-UniRule"/>
</dbReference>
<comment type="function">
    <text evidence="10">Mitochondrial glycine transporter that imports glycine into the mitochondrial matrix. Plays an important role in providing glycine for the first enzymatic step in heme biosynthesis, the condensation of glycine with succinyl-CoA to produce 5-aminolevulinate (ALA) in the miochondrial matrix.</text>
</comment>
<evidence type="ECO:0000256" key="10">
    <source>
        <dbReference type="HAMAP-Rule" id="MF_03064"/>
    </source>
</evidence>
<evidence type="ECO:0000256" key="12">
    <source>
        <dbReference type="SAM" id="MobiDB-lite"/>
    </source>
</evidence>
<proteinExistence type="inferred from homology"/>
<feature type="repeat" description="Solcar" evidence="11">
    <location>
        <begin position="162"/>
        <end position="246"/>
    </location>
</feature>
<feature type="repeat" description="Solcar" evidence="11">
    <location>
        <begin position="269"/>
        <end position="353"/>
    </location>
</feature>
<name>A0AAX4IQH8_9PEZI</name>
<dbReference type="PROSITE" id="PS50920">
    <property type="entry name" value="SOLCAR"/>
    <property type="match status" value="3"/>
</dbReference>
<dbReference type="AlphaFoldDB" id="A0AAX4IQH8"/>
<evidence type="ECO:0000256" key="9">
    <source>
        <dbReference type="ARBA" id="ARBA00034060"/>
    </source>
</evidence>
<evidence type="ECO:0000256" key="11">
    <source>
        <dbReference type="PROSITE-ProRule" id="PRU00282"/>
    </source>
</evidence>
<feature type="region of interest" description="Disordered" evidence="12">
    <location>
        <begin position="1"/>
        <end position="24"/>
    </location>
</feature>
<comment type="similarity">
    <text evidence="10">Belongs to the mitochondrial carrier (TC 2.A.29) family. SLC25A38 subfamily.</text>
</comment>
<dbReference type="GeneID" id="87946634"/>
<dbReference type="HAMAP" id="MF_03064">
    <property type="entry name" value="SLC25A38"/>
    <property type="match status" value="1"/>
</dbReference>
<dbReference type="PANTHER" id="PTHR46181:SF3">
    <property type="entry name" value="MITOCHONDRIAL GLYCINE TRANSPORTER"/>
    <property type="match status" value="1"/>
</dbReference>
<keyword evidence="7 10" id="KW-0496">Mitochondrion</keyword>
<dbReference type="KEGG" id="cdet:87946634"/>
<dbReference type="Proteomes" id="UP001322277">
    <property type="component" value="Chromosome 6"/>
</dbReference>
<evidence type="ECO:0000256" key="4">
    <source>
        <dbReference type="ARBA" id="ARBA00022737"/>
    </source>
</evidence>
<dbReference type="Pfam" id="PF00153">
    <property type="entry name" value="Mito_carr"/>
    <property type="match status" value="3"/>
</dbReference>
<dbReference type="SUPFAM" id="SSF103506">
    <property type="entry name" value="Mitochondrial carrier"/>
    <property type="match status" value="1"/>
</dbReference>
<evidence type="ECO:0000313" key="13">
    <source>
        <dbReference type="EMBL" id="WQF85118.1"/>
    </source>
</evidence>
<keyword evidence="2 10" id="KW-0813">Transport</keyword>
<gene>
    <name evidence="13" type="ORF">CDEST_10132</name>
</gene>
<evidence type="ECO:0000256" key="2">
    <source>
        <dbReference type="ARBA" id="ARBA00022448"/>
    </source>
</evidence>
<evidence type="ECO:0000256" key="5">
    <source>
        <dbReference type="ARBA" id="ARBA00022792"/>
    </source>
</evidence>
<keyword evidence="5 10" id="KW-0999">Mitochondrion inner membrane</keyword>
<keyword evidence="14" id="KW-1185">Reference proteome</keyword>
<dbReference type="EMBL" id="CP137310">
    <property type="protein sequence ID" value="WQF85118.1"/>
    <property type="molecule type" value="Genomic_DNA"/>
</dbReference>
<comment type="subcellular location">
    <subcellularLocation>
        <location evidence="1">Membrane</location>
        <topology evidence="1">Multi-pass membrane protein</topology>
    </subcellularLocation>
    <subcellularLocation>
        <location evidence="10">Mitochondrion inner membrane</location>
        <topology evidence="10">Multi-pass membrane protein</topology>
    </subcellularLocation>
</comment>
<evidence type="ECO:0000256" key="6">
    <source>
        <dbReference type="ARBA" id="ARBA00022989"/>
    </source>
</evidence>
<dbReference type="RefSeq" id="XP_062782341.1">
    <property type="nucleotide sequence ID" value="XM_062926290.1"/>
</dbReference>
<keyword evidence="4 10" id="KW-0677">Repeat</keyword>
<dbReference type="PANTHER" id="PTHR46181">
    <property type="entry name" value="MITOCHONDRIAL GLYCINE TRANSPORTER"/>
    <property type="match status" value="1"/>
</dbReference>
<dbReference type="Gene3D" id="1.50.40.10">
    <property type="entry name" value="Mitochondrial carrier domain"/>
    <property type="match status" value="1"/>
</dbReference>
<dbReference type="GO" id="GO:0015187">
    <property type="term" value="F:glycine transmembrane transporter activity"/>
    <property type="evidence" value="ECO:0007669"/>
    <property type="project" value="UniProtKB-UniRule"/>
</dbReference>
<dbReference type="InterPro" id="IPR030847">
    <property type="entry name" value="Hem25/SLC25A38"/>
</dbReference>
<feature type="repeat" description="Solcar" evidence="11">
    <location>
        <begin position="55"/>
        <end position="138"/>
    </location>
</feature>
<comment type="catalytic activity">
    <reaction evidence="9 10">
        <text>glycine(in) = glycine(out)</text>
        <dbReference type="Rhea" id="RHEA:70715"/>
        <dbReference type="ChEBI" id="CHEBI:57305"/>
    </reaction>
</comment>
<evidence type="ECO:0000256" key="3">
    <source>
        <dbReference type="ARBA" id="ARBA00022692"/>
    </source>
</evidence>
<dbReference type="InterPro" id="IPR023395">
    <property type="entry name" value="MCP_dom_sf"/>
</dbReference>
<reference evidence="14" key="1">
    <citation type="journal article" date="2023" name="bioRxiv">
        <title>Complete genome of the Medicago anthracnose fungus, Colletotrichum destructivum, reveals a mini-chromosome-like region within a core chromosome.</title>
        <authorList>
            <person name="Lapalu N."/>
            <person name="Simon A."/>
            <person name="Lu A."/>
            <person name="Plaumann P.-L."/>
            <person name="Amselem J."/>
            <person name="Pigne S."/>
            <person name="Auger A."/>
            <person name="Koch C."/>
            <person name="Dallery J.-F."/>
            <person name="O'Connell R.J."/>
        </authorList>
    </citation>
    <scope>NUCLEOTIDE SEQUENCE [LARGE SCALE GENOMIC DNA]</scope>
    <source>
        <strain evidence="14">CBS 520.97</strain>
    </source>
</reference>
<sequence length="369" mass="40067">MPRVSTLRHDGSEPQQSSSHLKPLEDCVQKVLDDTFETARQLDPMSQQTATSGRAKSSRHFVAGLGSGVASAVLLQPLDLLKTRVQQSGHRSLMSYLRDVAAAPNKIQTLWRGTVPSALRTGFGSALYFTSLNSIREHVAQSHLLGQDAANRMAHSSSLPTLTPTANLMAGAGARTFAGFVLMPLTVIKVRYESNLYSYQSLIGASSDIYRTNGLRGFFAGFGATAVRDAPYAGMYVLFYELLKKRLSGLSIDSGGQSSNYPVTIKTSHATLVNFSSAIMAGAACSVVSNPFDAVKTRIQLQPAIYRNMYQACRKMVGEEGVRSLLDGVALRMSRKAMSSALAWTVYEELIRRAERTWSSSLVRAGVEP</sequence>
<organism evidence="13 14">
    <name type="scientific">Colletotrichum destructivum</name>
    <dbReference type="NCBI Taxonomy" id="34406"/>
    <lineage>
        <taxon>Eukaryota</taxon>
        <taxon>Fungi</taxon>
        <taxon>Dikarya</taxon>
        <taxon>Ascomycota</taxon>
        <taxon>Pezizomycotina</taxon>
        <taxon>Sordariomycetes</taxon>
        <taxon>Hypocreomycetidae</taxon>
        <taxon>Glomerellales</taxon>
        <taxon>Glomerellaceae</taxon>
        <taxon>Colletotrichum</taxon>
        <taxon>Colletotrichum destructivum species complex</taxon>
    </lineage>
</organism>
<keyword evidence="3 10" id="KW-0812">Transmembrane</keyword>
<dbReference type="GO" id="GO:0005743">
    <property type="term" value="C:mitochondrial inner membrane"/>
    <property type="evidence" value="ECO:0007669"/>
    <property type="project" value="UniProtKB-SubCell"/>
</dbReference>
<keyword evidence="8 10" id="KW-0472">Membrane</keyword>